<keyword evidence="1" id="KW-0472">Membrane</keyword>
<gene>
    <name evidence="2" type="ORF">ERS137959_03166</name>
</gene>
<protein>
    <recommendedName>
        <fullName evidence="4">DUF4760 domain-containing protein</fullName>
    </recommendedName>
</protein>
<dbReference type="EMBL" id="CPXJ01000041">
    <property type="protein sequence ID" value="CNE17219.1"/>
    <property type="molecule type" value="Genomic_DNA"/>
</dbReference>
<sequence>MNWEAISALGTWASVIVTCVALIYAAKALSTWREQEKVKAKMGFKKSLLNFRQSFIFMPDIFDMQLAAAGNSLILMGDAEGSEKYNLIEYARGLKNLVAAYENCNGCWVATEHLFDGKGESELFNELIDRFNGYLAGNTTKDEFVKLLINLYSRRFVFEHR</sequence>
<keyword evidence="1" id="KW-0812">Transmembrane</keyword>
<proteinExistence type="predicted"/>
<reference evidence="2 3" key="1">
    <citation type="submission" date="2015-03" db="EMBL/GenBank/DDBJ databases">
        <authorList>
            <consortium name="Pathogen Informatics"/>
            <person name="Murphy D."/>
        </authorList>
    </citation>
    <scope>NUCLEOTIDE SEQUENCE [LARGE SCALE GENOMIC DNA]</scope>
    <source>
        <strain evidence="2 3">IP05342</strain>
    </source>
</reference>
<name>A0ABP1Y878_YEREN</name>
<keyword evidence="1" id="KW-1133">Transmembrane helix</keyword>
<evidence type="ECO:0000256" key="1">
    <source>
        <dbReference type="SAM" id="Phobius"/>
    </source>
</evidence>
<dbReference type="Proteomes" id="UP000041601">
    <property type="component" value="Unassembled WGS sequence"/>
</dbReference>
<evidence type="ECO:0000313" key="2">
    <source>
        <dbReference type="EMBL" id="CNE17219.1"/>
    </source>
</evidence>
<feature type="transmembrane region" description="Helical" evidence="1">
    <location>
        <begin position="6"/>
        <end position="26"/>
    </location>
</feature>
<keyword evidence="3" id="KW-1185">Reference proteome</keyword>
<accession>A0ABP1Y878</accession>
<evidence type="ECO:0008006" key="4">
    <source>
        <dbReference type="Google" id="ProtNLM"/>
    </source>
</evidence>
<dbReference type="RefSeq" id="WP_050127479.1">
    <property type="nucleotide sequence ID" value="NZ_CP139465.1"/>
</dbReference>
<organism evidence="2 3">
    <name type="scientific">Yersinia enterocolitica</name>
    <dbReference type="NCBI Taxonomy" id="630"/>
    <lineage>
        <taxon>Bacteria</taxon>
        <taxon>Pseudomonadati</taxon>
        <taxon>Pseudomonadota</taxon>
        <taxon>Gammaproteobacteria</taxon>
        <taxon>Enterobacterales</taxon>
        <taxon>Yersiniaceae</taxon>
        <taxon>Yersinia</taxon>
    </lineage>
</organism>
<comment type="caution">
    <text evidence="2">The sequence shown here is derived from an EMBL/GenBank/DDBJ whole genome shotgun (WGS) entry which is preliminary data.</text>
</comment>
<evidence type="ECO:0000313" key="3">
    <source>
        <dbReference type="Proteomes" id="UP000041601"/>
    </source>
</evidence>